<dbReference type="PANTHER" id="PTHR43191:SF2">
    <property type="entry name" value="RRNA METHYLTRANSFERASE 3, MITOCHONDRIAL"/>
    <property type="match status" value="1"/>
</dbReference>
<dbReference type="SUPFAM" id="SSF75217">
    <property type="entry name" value="alpha/beta knot"/>
    <property type="match status" value="1"/>
</dbReference>
<keyword evidence="1 4" id="KW-0489">Methyltransferase</keyword>
<dbReference type="GO" id="GO:0003723">
    <property type="term" value="F:RNA binding"/>
    <property type="evidence" value="ECO:0007669"/>
    <property type="project" value="InterPro"/>
</dbReference>
<comment type="caution">
    <text evidence="4">The sequence shown here is derived from an EMBL/GenBank/DDBJ whole genome shotgun (WGS) entry which is preliminary data.</text>
</comment>
<evidence type="ECO:0000259" key="3">
    <source>
        <dbReference type="Pfam" id="PF00588"/>
    </source>
</evidence>
<gene>
    <name evidence="4" type="ORF">XD93_0873</name>
</gene>
<accession>A0A124FX11</accession>
<reference evidence="5" key="1">
    <citation type="journal article" date="2015" name="MBio">
        <title>Genome-Resolved Metagenomic Analysis Reveals Roles for Candidate Phyla and Other Microbial Community Members in Biogeochemical Transformations in Oil Reservoirs.</title>
        <authorList>
            <person name="Hu P."/>
            <person name="Tom L."/>
            <person name="Singh A."/>
            <person name="Thomas B.C."/>
            <person name="Baker B.J."/>
            <person name="Piceno Y.M."/>
            <person name="Andersen G.L."/>
            <person name="Banfield J.F."/>
        </authorList>
    </citation>
    <scope>NUCLEOTIDE SEQUENCE [LARGE SCALE GENOMIC DNA]</scope>
</reference>
<dbReference type="EMBL" id="LGGO01000141">
    <property type="protein sequence ID" value="KUK76512.1"/>
    <property type="molecule type" value="Genomic_DNA"/>
</dbReference>
<dbReference type="Proteomes" id="UP000053904">
    <property type="component" value="Unassembled WGS sequence"/>
</dbReference>
<dbReference type="AlphaFoldDB" id="A0A124FX11"/>
<keyword evidence="2 4" id="KW-0808">Transferase</keyword>
<organism evidence="4 5">
    <name type="scientific">candidate division WS6 bacterium 34_10</name>
    <dbReference type="NCBI Taxonomy" id="1641389"/>
    <lineage>
        <taxon>Bacteria</taxon>
        <taxon>Candidatus Dojkabacteria</taxon>
    </lineage>
</organism>
<evidence type="ECO:0000256" key="2">
    <source>
        <dbReference type="ARBA" id="ARBA00022679"/>
    </source>
</evidence>
<dbReference type="Gene3D" id="3.40.1280.10">
    <property type="match status" value="1"/>
</dbReference>
<dbReference type="InterPro" id="IPR029026">
    <property type="entry name" value="tRNA_m1G_MTases_N"/>
</dbReference>
<dbReference type="CDD" id="cd18095">
    <property type="entry name" value="SpoU-like_rRNA-MTase"/>
    <property type="match status" value="1"/>
</dbReference>
<dbReference type="GO" id="GO:0008173">
    <property type="term" value="F:RNA methyltransferase activity"/>
    <property type="evidence" value="ECO:0007669"/>
    <property type="project" value="InterPro"/>
</dbReference>
<dbReference type="Pfam" id="PF00588">
    <property type="entry name" value="SpoU_methylase"/>
    <property type="match status" value="1"/>
</dbReference>
<dbReference type="InterPro" id="IPR029028">
    <property type="entry name" value="Alpha/beta_knot_MTases"/>
</dbReference>
<evidence type="ECO:0000256" key="1">
    <source>
        <dbReference type="ARBA" id="ARBA00022603"/>
    </source>
</evidence>
<sequence length="239" mass="27526">MKIKRYQKKYDFSYAFGTYPVIDLLKYQSDKVITIFLKSDAEDSEGIKEVKRLCEEKKVPLNVSDKSINKVAVKENTYVMGVFRKYESQLEDNSNHLVLVEPRNMGNLGTIIRTMLGFEFRNLVLVGASADIFDPKVVRSTMGALFRINFKHYDSIQLYMSEYPKHNLYSFMLDGEKDIRDVEFKEPFSIVQGNESRGLDSSFKELGQSVYIPHSEDIDSLNLAVATSIGLWEVSRRIN</sequence>
<evidence type="ECO:0000313" key="4">
    <source>
        <dbReference type="EMBL" id="KUK76512.1"/>
    </source>
</evidence>
<protein>
    <submittedName>
        <fullName evidence="4">RNA methyltransferase, TrmH family</fullName>
    </submittedName>
</protein>
<proteinExistence type="predicted"/>
<dbReference type="InterPro" id="IPR051259">
    <property type="entry name" value="rRNA_Methyltransferase"/>
</dbReference>
<dbReference type="GO" id="GO:0032259">
    <property type="term" value="P:methylation"/>
    <property type="evidence" value="ECO:0007669"/>
    <property type="project" value="UniProtKB-KW"/>
</dbReference>
<evidence type="ECO:0000313" key="5">
    <source>
        <dbReference type="Proteomes" id="UP000053904"/>
    </source>
</evidence>
<dbReference type="PANTHER" id="PTHR43191">
    <property type="entry name" value="RRNA METHYLTRANSFERASE 3"/>
    <property type="match status" value="1"/>
</dbReference>
<dbReference type="InterPro" id="IPR001537">
    <property type="entry name" value="SpoU_MeTrfase"/>
</dbReference>
<name>A0A124FX11_9BACT</name>
<dbReference type="GO" id="GO:0006396">
    <property type="term" value="P:RNA processing"/>
    <property type="evidence" value="ECO:0007669"/>
    <property type="project" value="InterPro"/>
</dbReference>
<feature type="domain" description="tRNA/rRNA methyltransferase SpoU type" evidence="3">
    <location>
        <begin position="96"/>
        <end position="231"/>
    </location>
</feature>